<dbReference type="Gene3D" id="3.40.720.10">
    <property type="entry name" value="Alkaline Phosphatase, subunit A"/>
    <property type="match status" value="1"/>
</dbReference>
<dbReference type="STRING" id="1576369.SAMN05421753_11727"/>
<dbReference type="InterPro" id="IPR010869">
    <property type="entry name" value="DUF1501"/>
</dbReference>
<reference evidence="2" key="1">
    <citation type="submission" date="2016-10" db="EMBL/GenBank/DDBJ databases">
        <authorList>
            <person name="Varghese N."/>
            <person name="Submissions S."/>
        </authorList>
    </citation>
    <scope>NUCLEOTIDE SEQUENCE [LARGE SCALE GENOMIC DNA]</scope>
    <source>
        <strain evidence="2">DSM 26348</strain>
    </source>
</reference>
<evidence type="ECO:0000313" key="1">
    <source>
        <dbReference type="EMBL" id="SFJ24562.1"/>
    </source>
</evidence>
<dbReference type="InterPro" id="IPR006311">
    <property type="entry name" value="TAT_signal"/>
</dbReference>
<dbReference type="SUPFAM" id="SSF53649">
    <property type="entry name" value="Alkaline phosphatase-like"/>
    <property type="match status" value="1"/>
</dbReference>
<dbReference type="PANTHER" id="PTHR43737">
    <property type="entry name" value="BLL7424 PROTEIN"/>
    <property type="match status" value="1"/>
</dbReference>
<dbReference type="AlphaFoldDB" id="A0A1I3PT52"/>
<evidence type="ECO:0000313" key="2">
    <source>
        <dbReference type="Proteomes" id="UP000199518"/>
    </source>
</evidence>
<dbReference type="Pfam" id="PF07394">
    <property type="entry name" value="DUF1501"/>
    <property type="match status" value="1"/>
</dbReference>
<dbReference type="OrthoDB" id="127333at2"/>
<dbReference type="Proteomes" id="UP000199518">
    <property type="component" value="Unassembled WGS sequence"/>
</dbReference>
<gene>
    <name evidence="1" type="ORF">SAMN05421753_11727</name>
</gene>
<dbReference type="PANTHER" id="PTHR43737:SF1">
    <property type="entry name" value="DUF1501 DOMAIN-CONTAINING PROTEIN"/>
    <property type="match status" value="1"/>
</dbReference>
<name>A0A1I3PT52_9PLAN</name>
<dbReference type="PROSITE" id="PS51318">
    <property type="entry name" value="TAT"/>
    <property type="match status" value="1"/>
</dbReference>
<keyword evidence="2" id="KW-1185">Reference proteome</keyword>
<protein>
    <submittedName>
        <fullName evidence="1">Uncharacterized conserved protein, DUF1501 family</fullName>
    </submittedName>
</protein>
<accession>A0A1I3PT52</accession>
<dbReference type="InterPro" id="IPR017850">
    <property type="entry name" value="Alkaline_phosphatase_core_sf"/>
</dbReference>
<proteinExistence type="predicted"/>
<dbReference type="EMBL" id="FOQD01000017">
    <property type="protein sequence ID" value="SFJ24562.1"/>
    <property type="molecule type" value="Genomic_DNA"/>
</dbReference>
<sequence>MRTFSLDTLSRRDMMCRTAQQAFGLTVLPGLASLAAAAEAKPSKKPAPAKNLIYIRLSGAMSHIDTFDPKPGKDVMGETKAISTSLPGVQFGEFLPKLAAMANQLAIIRSMNTSTADHDQASYLLQTSYRKIASIAHPGLGSWAQKIYGDSHKSLPSTVQIGGGVGPGYLGSRFAPVPIGNPDDGLQNTKSPAYLTNENFDKRMELSKSFDAAFRELASHNSQVKGYDDLYNNAITLLRSEDLKVFDLKLESDKAKQAYGTSRVGRGALLARRLVQNGVRCVEVNFGGFDHHTELWDRLPPMAAQLDQALSALLADLKETGLLSHTVVAVSAEFGRGPHINQRSGRDHHPAAFSSLLAGAGIKTGQVYGKSDEEAFHIDADGVEPNDLNATIARCLGIDTQMEIFSPSGRPFRIGNGSKGIEKLLS</sequence>
<organism evidence="1 2">
    <name type="scientific">Planctomicrobium piriforme</name>
    <dbReference type="NCBI Taxonomy" id="1576369"/>
    <lineage>
        <taxon>Bacteria</taxon>
        <taxon>Pseudomonadati</taxon>
        <taxon>Planctomycetota</taxon>
        <taxon>Planctomycetia</taxon>
        <taxon>Planctomycetales</taxon>
        <taxon>Planctomycetaceae</taxon>
        <taxon>Planctomicrobium</taxon>
    </lineage>
</organism>
<dbReference type="RefSeq" id="WP_092054313.1">
    <property type="nucleotide sequence ID" value="NZ_FOQD01000017.1"/>
</dbReference>